<reference evidence="1" key="1">
    <citation type="submission" date="2017-05" db="EMBL/GenBank/DDBJ databases">
        <authorList>
            <person name="Varghese N."/>
            <person name="Submissions S."/>
        </authorList>
    </citation>
    <scope>NUCLEOTIDE SEQUENCE</scope>
    <source>
        <strain evidence="1">DSM 18763</strain>
    </source>
</reference>
<protein>
    <submittedName>
        <fullName evidence="1">Uncharacterized protein</fullName>
    </submittedName>
</protein>
<name>A0AA45WKU4_9AQUI</name>
<dbReference type="AlphaFoldDB" id="A0AA45WKU4"/>
<gene>
    <name evidence="1" type="ORF">SAMN06264868_10628</name>
</gene>
<dbReference type="RefSeq" id="WP_265134127.1">
    <property type="nucleotide sequence ID" value="NZ_FXTX01000006.1"/>
</dbReference>
<dbReference type="EMBL" id="FXTX01000006">
    <property type="protein sequence ID" value="SMP08480.1"/>
    <property type="molecule type" value="Genomic_DNA"/>
</dbReference>
<accession>A0AA45WKU4</accession>
<proteinExistence type="predicted"/>
<keyword evidence="2" id="KW-1185">Reference proteome</keyword>
<evidence type="ECO:0000313" key="1">
    <source>
        <dbReference type="EMBL" id="SMP08480.1"/>
    </source>
</evidence>
<dbReference type="Proteomes" id="UP001157947">
    <property type="component" value="Unassembled WGS sequence"/>
</dbReference>
<sequence length="89" mass="10232">MNPTQLTVVLEGVDVRDSSQEELASEIFKKELSKKDYMPTDNFVSLRDKKMSNIRAKRISTQEDVEIYAYTTVKEEDGKIKTIVSMKIV</sequence>
<evidence type="ECO:0000313" key="2">
    <source>
        <dbReference type="Proteomes" id="UP001157947"/>
    </source>
</evidence>
<comment type="caution">
    <text evidence="1">The sequence shown here is derived from an EMBL/GenBank/DDBJ whole genome shotgun (WGS) entry which is preliminary data.</text>
</comment>
<organism evidence="1 2">
    <name type="scientific">Venenivibrio stagnispumantis</name>
    <dbReference type="NCBI Taxonomy" id="407998"/>
    <lineage>
        <taxon>Bacteria</taxon>
        <taxon>Pseudomonadati</taxon>
        <taxon>Aquificota</taxon>
        <taxon>Aquificia</taxon>
        <taxon>Aquificales</taxon>
        <taxon>Hydrogenothermaceae</taxon>
        <taxon>Venenivibrio</taxon>
    </lineage>
</organism>